<evidence type="ECO:0000313" key="3">
    <source>
        <dbReference type="Proteomes" id="UP000027471"/>
    </source>
</evidence>
<dbReference type="EMBL" id="AUNB01000062">
    <property type="protein sequence ID" value="KEO53946.1"/>
    <property type="molecule type" value="Genomic_DNA"/>
</dbReference>
<dbReference type="AlphaFoldDB" id="A0A074J8R7"/>
<gene>
    <name evidence="2" type="ORF">DT23_07165</name>
</gene>
<keyword evidence="3" id="KW-1185">Reference proteome</keyword>
<comment type="caution">
    <text evidence="2">The sequence shown here is derived from an EMBL/GenBank/DDBJ whole genome shotgun (WGS) entry which is preliminary data.</text>
</comment>
<reference evidence="2 3" key="1">
    <citation type="journal article" date="2015" name="Antonie Van Leeuwenhoek">
        <title>Thioclava indica sp. nov., isolated from surface seawater of the Indian Ocean.</title>
        <authorList>
            <person name="Liu Y."/>
            <person name="Lai Q."/>
            <person name="Du J."/>
            <person name="Xu H."/>
            <person name="Jiang L."/>
            <person name="Shao Z."/>
        </authorList>
    </citation>
    <scope>NUCLEOTIDE SEQUENCE [LARGE SCALE GENOMIC DNA]</scope>
    <source>
        <strain evidence="2 3">DT23-4</strain>
    </source>
</reference>
<dbReference type="Proteomes" id="UP000027471">
    <property type="component" value="Unassembled WGS sequence"/>
</dbReference>
<proteinExistence type="predicted"/>
<organism evidence="2 3">
    <name type="scientific">Thioclava indica</name>
    <dbReference type="NCBI Taxonomy" id="1353528"/>
    <lineage>
        <taxon>Bacteria</taxon>
        <taxon>Pseudomonadati</taxon>
        <taxon>Pseudomonadota</taxon>
        <taxon>Alphaproteobacteria</taxon>
        <taxon>Rhodobacterales</taxon>
        <taxon>Paracoccaceae</taxon>
        <taxon>Thioclava</taxon>
    </lineage>
</organism>
<dbReference type="RefSeq" id="WP_038132708.1">
    <property type="nucleotide sequence ID" value="NZ_AUNB01000062.1"/>
</dbReference>
<keyword evidence="1" id="KW-0472">Membrane</keyword>
<accession>A0A074J8R7</accession>
<dbReference type="OrthoDB" id="7871759at2"/>
<name>A0A074J8R7_9RHOB</name>
<evidence type="ECO:0000256" key="1">
    <source>
        <dbReference type="SAM" id="Phobius"/>
    </source>
</evidence>
<evidence type="ECO:0000313" key="2">
    <source>
        <dbReference type="EMBL" id="KEO53946.1"/>
    </source>
</evidence>
<protein>
    <recommendedName>
        <fullName evidence="4">Cytochrome C oxidase assembly protein</fullName>
    </recommendedName>
</protein>
<evidence type="ECO:0008006" key="4">
    <source>
        <dbReference type="Google" id="ProtNLM"/>
    </source>
</evidence>
<sequence length="68" mass="7463">MAITRDSELHTRRFSRNAGLGVVLLGFVAIVFGLTVVKVERGSKLEGFDHQPRVSELPAEPTKTEVAK</sequence>
<dbReference type="eggNOG" id="ENOG50339KW">
    <property type="taxonomic scope" value="Bacteria"/>
</dbReference>
<dbReference type="STRING" id="1353528.DT23_07165"/>
<feature type="transmembrane region" description="Helical" evidence="1">
    <location>
        <begin position="18"/>
        <end position="37"/>
    </location>
</feature>
<keyword evidence="1" id="KW-1133">Transmembrane helix</keyword>
<keyword evidence="1" id="KW-0812">Transmembrane</keyword>